<sequence length="128" mass="13706">TSRSCTRGPASPGRPAQTRSDPRARDGGRRGRSARGLRFKLQGRRIHLHLHHIPTFAPPTLPDSHRAVPICVPPRAVPRSTRLAEPCWCPSRRCRACGGRPGVDAGPSQGYLQAAVRGKGAGGGTTNY</sequence>
<evidence type="ECO:0000313" key="2">
    <source>
        <dbReference type="EMBL" id="EMD36136.1"/>
    </source>
</evidence>
<dbReference type="Proteomes" id="UP000016930">
    <property type="component" value="Unassembled WGS sequence"/>
</dbReference>
<protein>
    <submittedName>
        <fullName evidence="2">Uncharacterized protein</fullName>
    </submittedName>
</protein>
<proteinExistence type="predicted"/>
<evidence type="ECO:0000256" key="1">
    <source>
        <dbReference type="SAM" id="MobiDB-lite"/>
    </source>
</evidence>
<organism evidence="2 3">
    <name type="scientific">Ceriporiopsis subvermispora (strain B)</name>
    <name type="common">White-rot fungus</name>
    <name type="synonym">Gelatoporia subvermispora</name>
    <dbReference type="NCBI Taxonomy" id="914234"/>
    <lineage>
        <taxon>Eukaryota</taxon>
        <taxon>Fungi</taxon>
        <taxon>Dikarya</taxon>
        <taxon>Basidiomycota</taxon>
        <taxon>Agaricomycotina</taxon>
        <taxon>Agaricomycetes</taxon>
        <taxon>Polyporales</taxon>
        <taxon>Gelatoporiaceae</taxon>
        <taxon>Gelatoporia</taxon>
    </lineage>
</organism>
<keyword evidence="3" id="KW-1185">Reference proteome</keyword>
<accession>M2RBH0</accession>
<name>M2RBH0_CERS8</name>
<dbReference type="HOGENOM" id="CLU_1964737_0_0_1"/>
<gene>
    <name evidence="2" type="ORF">CERSUDRAFT_116046</name>
</gene>
<reference evidence="2 3" key="1">
    <citation type="journal article" date="2012" name="Proc. Natl. Acad. Sci. U.S.A.">
        <title>Comparative genomics of Ceriporiopsis subvermispora and Phanerochaete chrysosporium provide insight into selective ligninolysis.</title>
        <authorList>
            <person name="Fernandez-Fueyo E."/>
            <person name="Ruiz-Duenas F.J."/>
            <person name="Ferreira P."/>
            <person name="Floudas D."/>
            <person name="Hibbett D.S."/>
            <person name="Canessa P."/>
            <person name="Larrondo L.F."/>
            <person name="James T.Y."/>
            <person name="Seelenfreund D."/>
            <person name="Lobos S."/>
            <person name="Polanco R."/>
            <person name="Tello M."/>
            <person name="Honda Y."/>
            <person name="Watanabe T."/>
            <person name="Watanabe T."/>
            <person name="Ryu J.S."/>
            <person name="Kubicek C.P."/>
            <person name="Schmoll M."/>
            <person name="Gaskell J."/>
            <person name="Hammel K.E."/>
            <person name="St John F.J."/>
            <person name="Vanden Wymelenberg A."/>
            <person name="Sabat G."/>
            <person name="Splinter BonDurant S."/>
            <person name="Syed K."/>
            <person name="Yadav J.S."/>
            <person name="Doddapaneni H."/>
            <person name="Subramanian V."/>
            <person name="Lavin J.L."/>
            <person name="Oguiza J.A."/>
            <person name="Perez G."/>
            <person name="Pisabarro A.G."/>
            <person name="Ramirez L."/>
            <person name="Santoyo F."/>
            <person name="Master E."/>
            <person name="Coutinho P.M."/>
            <person name="Henrissat B."/>
            <person name="Lombard V."/>
            <person name="Magnuson J.K."/>
            <person name="Kuees U."/>
            <person name="Hori C."/>
            <person name="Igarashi K."/>
            <person name="Samejima M."/>
            <person name="Held B.W."/>
            <person name="Barry K.W."/>
            <person name="LaButti K.M."/>
            <person name="Lapidus A."/>
            <person name="Lindquist E.A."/>
            <person name="Lucas S.M."/>
            <person name="Riley R."/>
            <person name="Salamov A.A."/>
            <person name="Hoffmeister D."/>
            <person name="Schwenk D."/>
            <person name="Hadar Y."/>
            <person name="Yarden O."/>
            <person name="de Vries R.P."/>
            <person name="Wiebenga A."/>
            <person name="Stenlid J."/>
            <person name="Eastwood D."/>
            <person name="Grigoriev I.V."/>
            <person name="Berka R.M."/>
            <person name="Blanchette R.A."/>
            <person name="Kersten P."/>
            <person name="Martinez A.T."/>
            <person name="Vicuna R."/>
            <person name="Cullen D."/>
        </authorList>
    </citation>
    <scope>NUCLEOTIDE SEQUENCE [LARGE SCALE GENOMIC DNA]</scope>
    <source>
        <strain evidence="2 3">B</strain>
    </source>
</reference>
<feature type="non-terminal residue" evidence="2">
    <location>
        <position position="1"/>
    </location>
</feature>
<dbReference type="EMBL" id="KB445799">
    <property type="protein sequence ID" value="EMD36136.1"/>
    <property type="molecule type" value="Genomic_DNA"/>
</dbReference>
<feature type="region of interest" description="Disordered" evidence="1">
    <location>
        <begin position="1"/>
        <end position="36"/>
    </location>
</feature>
<feature type="compositionally biased region" description="Basic and acidic residues" evidence="1">
    <location>
        <begin position="20"/>
        <end position="29"/>
    </location>
</feature>
<evidence type="ECO:0000313" key="3">
    <source>
        <dbReference type="Proteomes" id="UP000016930"/>
    </source>
</evidence>
<dbReference type="AlphaFoldDB" id="M2RBH0"/>